<name>A7MV48_VIBC1</name>
<dbReference type="PATRIC" id="fig|338187.36.peg.1401"/>
<reference evidence="1 2" key="1">
    <citation type="submission" date="2007-08" db="EMBL/GenBank/DDBJ databases">
        <authorList>
            <consortium name="The Vibrio harveyi Genome Sequencing Project"/>
            <person name="Bassler B."/>
            <person name="Clifton S.W."/>
            <person name="Fulton L."/>
            <person name="Delehaunty K."/>
            <person name="Fronick C."/>
            <person name="Harrison M."/>
            <person name="Markivic C."/>
            <person name="Fulton R."/>
            <person name="Tin-Wollam A.-M."/>
            <person name="Shah N."/>
            <person name="Pepin K."/>
            <person name="Nash W."/>
            <person name="Thiruvilangam P."/>
            <person name="Bhonagiri V."/>
            <person name="Waters C."/>
            <person name="Tu K.C."/>
            <person name="Irgon J."/>
            <person name="Wilson R.K."/>
        </authorList>
    </citation>
    <scope>NUCLEOTIDE SEQUENCE [LARGE SCALE GENOMIC DNA]</scope>
    <source>
        <strain evidence="2">ATCC BAA-1116 / BB120</strain>
    </source>
</reference>
<evidence type="ECO:0000313" key="2">
    <source>
        <dbReference type="Proteomes" id="UP000008152"/>
    </source>
</evidence>
<evidence type="ECO:0000313" key="1">
    <source>
        <dbReference type="EMBL" id="ABU70452.1"/>
    </source>
</evidence>
<proteinExistence type="predicted"/>
<sequence>MFAIVPSPIEKIGSVGEKIADIVGCVNIFEPYLGYLLRVPNIDGISYRYKVCFDENAIDNFTAKRVNGEFTNGCFAGEMLMDDRYHIPLVSEQAIEVLEVD</sequence>
<dbReference type="RefSeq" id="WP_012127356.1">
    <property type="nucleotide sequence ID" value="NC_009783.1"/>
</dbReference>
<accession>A7MV48</accession>
<gene>
    <name evidence="1" type="ordered locus">VIBHAR_01482</name>
</gene>
<dbReference type="AlphaFoldDB" id="A7MV48"/>
<organism evidence="1 2">
    <name type="scientific">Vibrio campbellii (strain ATCC BAA-1116)</name>
    <dbReference type="NCBI Taxonomy" id="2902295"/>
    <lineage>
        <taxon>Bacteria</taxon>
        <taxon>Pseudomonadati</taxon>
        <taxon>Pseudomonadota</taxon>
        <taxon>Gammaproteobacteria</taxon>
        <taxon>Vibrionales</taxon>
        <taxon>Vibrionaceae</taxon>
        <taxon>Vibrio</taxon>
    </lineage>
</organism>
<dbReference type="KEGG" id="vha:VIBHAR_01482"/>
<protein>
    <submittedName>
        <fullName evidence="1">Uncharacterized protein</fullName>
    </submittedName>
</protein>
<dbReference type="Proteomes" id="UP000008152">
    <property type="component" value="Chromosome I"/>
</dbReference>
<dbReference type="EMBL" id="CP000789">
    <property type="protein sequence ID" value="ABU70452.1"/>
    <property type="molecule type" value="Genomic_DNA"/>
</dbReference>